<dbReference type="GO" id="GO:0004181">
    <property type="term" value="F:metallocarboxypeptidase activity"/>
    <property type="evidence" value="ECO:0007669"/>
    <property type="project" value="UniProtKB-UniRule"/>
</dbReference>
<feature type="binding site" evidence="9">
    <location>
        <position position="273"/>
    </location>
    <ligand>
        <name>Zn(2+)</name>
        <dbReference type="ChEBI" id="CHEBI:29105"/>
        <note>catalytic</note>
    </ligand>
</feature>
<dbReference type="OrthoDB" id="9772308at2"/>
<reference evidence="11" key="1">
    <citation type="journal article" date="2016" name="Genome Announc.">
        <title>Draft genomes of two strains of Paenibacillus glucanolyticus with capability to degrade lignocellulose.</title>
        <authorList>
            <person name="Mathews S.L."/>
            <person name="Pawlak J."/>
            <person name="Grunden A.M."/>
        </authorList>
    </citation>
    <scope>NUCLEOTIDE SEQUENCE [LARGE SCALE GENOMIC DNA]</scope>
    <source>
        <strain evidence="11">SLM1</strain>
    </source>
</reference>
<protein>
    <recommendedName>
        <fullName evidence="8">Metal-dependent carboxypeptidase</fullName>
        <ecNumber evidence="8">3.4.17.19</ecNumber>
    </recommendedName>
</protein>
<dbReference type="GO" id="GO:0006508">
    <property type="term" value="P:proteolysis"/>
    <property type="evidence" value="ECO:0007669"/>
    <property type="project" value="UniProtKB-UniRule"/>
</dbReference>
<comment type="catalytic activity">
    <reaction evidence="6 8">
        <text>Release of a C-terminal amino acid with broad specificity, except for -Pro.</text>
        <dbReference type="EC" id="3.4.17.19"/>
    </reaction>
</comment>
<dbReference type="PRINTS" id="PR00998">
    <property type="entry name" value="CRBOXYPTASET"/>
</dbReference>
<proteinExistence type="inferred from homology"/>
<gene>
    <name evidence="11" type="ORF">AWU65_21165</name>
</gene>
<comment type="similarity">
    <text evidence="7 8">Belongs to the peptidase M32 family.</text>
</comment>
<dbReference type="PIRSF" id="PIRSF006615">
    <property type="entry name" value="Zn_crbxpep_Taq"/>
    <property type="match status" value="1"/>
</dbReference>
<evidence type="ECO:0000256" key="2">
    <source>
        <dbReference type="ARBA" id="ARBA00022670"/>
    </source>
</evidence>
<dbReference type="STRING" id="59843.A3958_20285"/>
<dbReference type="Gene3D" id="1.10.1370.30">
    <property type="match status" value="1"/>
</dbReference>
<evidence type="ECO:0000256" key="7">
    <source>
        <dbReference type="ARBA" id="ARBA00061580"/>
    </source>
</evidence>
<dbReference type="AlphaFoldDB" id="A0A163LMS8"/>
<dbReference type="GeneID" id="97556220"/>
<dbReference type="PROSITE" id="PS52034">
    <property type="entry name" value="PEPTIDASE_M32"/>
    <property type="match status" value="1"/>
</dbReference>
<dbReference type="PANTHER" id="PTHR34217:SF1">
    <property type="entry name" value="CARBOXYPEPTIDASE 1"/>
    <property type="match status" value="1"/>
</dbReference>
<evidence type="ECO:0000256" key="10">
    <source>
        <dbReference type="PIRSR" id="PIRSR006615-2"/>
    </source>
</evidence>
<keyword evidence="12" id="KW-1185">Reference proteome</keyword>
<name>A0A163LMS8_9BACL</name>
<evidence type="ECO:0000256" key="8">
    <source>
        <dbReference type="PIRNR" id="PIRNR006615"/>
    </source>
</evidence>
<evidence type="ECO:0000256" key="1">
    <source>
        <dbReference type="ARBA" id="ARBA00022645"/>
    </source>
</evidence>
<keyword evidence="5 8" id="KW-0482">Metalloprotease</keyword>
<feature type="binding site" evidence="9">
    <location>
        <position position="269"/>
    </location>
    <ligand>
        <name>Zn(2+)</name>
        <dbReference type="ChEBI" id="CHEBI:29105"/>
        <note>catalytic</note>
    </ligand>
</feature>
<comment type="caution">
    <text evidence="11">The sequence shown here is derived from an EMBL/GenBank/DDBJ whole genome shotgun (WGS) entry which is preliminary data.</text>
</comment>
<evidence type="ECO:0000256" key="5">
    <source>
        <dbReference type="ARBA" id="ARBA00023049"/>
    </source>
</evidence>
<keyword evidence="2 8" id="KW-0645">Protease</keyword>
<accession>A0A163LMS8</accession>
<organism evidence="11 12">
    <name type="scientific">Paenibacillus glucanolyticus</name>
    <dbReference type="NCBI Taxonomy" id="59843"/>
    <lineage>
        <taxon>Bacteria</taxon>
        <taxon>Bacillati</taxon>
        <taxon>Bacillota</taxon>
        <taxon>Bacilli</taxon>
        <taxon>Bacillales</taxon>
        <taxon>Paenibacillaceae</taxon>
        <taxon>Paenibacillus</taxon>
    </lineage>
</organism>
<comment type="cofactor">
    <cofactor evidence="9">
        <name>Zn(2+)</name>
        <dbReference type="ChEBI" id="CHEBI:29105"/>
    </cofactor>
    <text evidence="9">Binds 1 zinc ion per subunit.</text>
</comment>
<keyword evidence="9" id="KW-0862">Zinc</keyword>
<evidence type="ECO:0000256" key="4">
    <source>
        <dbReference type="ARBA" id="ARBA00022801"/>
    </source>
</evidence>
<sequence length="505" mass="58845">MAVQHSQQWEQFDRLVRKIMSYYEAIGLLHWDLRTGAPRKGTEIRSETIGVLSTEAFKLQISEEMGQLLSFFAEPEQAEQLDDRKRRMIAEVRKMYDQSKSIPPERFQEYSILAAQSETKWEEAKKNSDFEGFEPYLTKIVAFKQEFIEYWGVKDTRYDTLLDMYEPDLTVEKVDAIFERLKARLVPLVHAIQESSFKPETAFLKQLFPKEQQEKFSLFLLEQMGYDFEAGRLDESVHPFATGLNPGDVRITTMYLPDDVLSAVFSSLHEGGHALYEQNIDKTLAGTPLSGGTSMGIHESQSRLWENMIGRSRPFWRRYFADLQQYFPEQLKEVDVEQFYLAANKVENSLIRIEADELTYNLHIIIRYEIEKMLFNEGLAVKDLPETWNAKYKEYLGIMPTNDGMGVLQDVHWSGGDFGYFASYSLGNMYAAQMLHTMRKELPNLDQLIEEGNLAPIKEWLTDKVYKYGKSEKPSEIIVRITGEELNPDYLADYLEEKYKEIYKL</sequence>
<keyword evidence="4 8" id="KW-0378">Hydrolase</keyword>
<feature type="binding site" evidence="9">
    <location>
        <position position="299"/>
    </location>
    <ligand>
        <name>Zn(2+)</name>
        <dbReference type="ChEBI" id="CHEBI:29105"/>
        <note>catalytic</note>
    </ligand>
</feature>
<evidence type="ECO:0000313" key="12">
    <source>
        <dbReference type="Proteomes" id="UP000076796"/>
    </source>
</evidence>
<dbReference type="PANTHER" id="PTHR34217">
    <property type="entry name" value="METAL-DEPENDENT CARBOXYPEPTIDASE"/>
    <property type="match status" value="1"/>
</dbReference>
<dbReference type="Pfam" id="PF02074">
    <property type="entry name" value="Peptidase_M32"/>
    <property type="match status" value="1"/>
</dbReference>
<dbReference type="InterPro" id="IPR001333">
    <property type="entry name" value="Peptidase_M32_Taq"/>
</dbReference>
<dbReference type="Proteomes" id="UP000076796">
    <property type="component" value="Unassembled WGS sequence"/>
</dbReference>
<dbReference type="CDD" id="cd06460">
    <property type="entry name" value="M32_Taq"/>
    <property type="match status" value="1"/>
</dbReference>
<feature type="active site" description="Proton donor/acceptor" evidence="10">
    <location>
        <position position="270"/>
    </location>
</feature>
<dbReference type="EMBL" id="LWMH01000001">
    <property type="protein sequence ID" value="KZS48262.1"/>
    <property type="molecule type" value="Genomic_DNA"/>
</dbReference>
<dbReference type="KEGG" id="pglu:A3958_20285"/>
<dbReference type="EC" id="3.4.17.19" evidence="8"/>
<evidence type="ECO:0000256" key="6">
    <source>
        <dbReference type="ARBA" id="ARBA00052755"/>
    </source>
</evidence>
<keyword evidence="1 8" id="KW-0121">Carboxypeptidase</keyword>
<keyword evidence="3 8" id="KW-0479">Metal-binding</keyword>
<dbReference type="SUPFAM" id="SSF55486">
    <property type="entry name" value="Metalloproteases ('zincins'), catalytic domain"/>
    <property type="match status" value="1"/>
</dbReference>
<evidence type="ECO:0000313" key="11">
    <source>
        <dbReference type="EMBL" id="KZS48262.1"/>
    </source>
</evidence>
<evidence type="ECO:0000256" key="9">
    <source>
        <dbReference type="PIRSR" id="PIRSR006615-1"/>
    </source>
</evidence>
<comment type="function">
    <text evidence="8">Broad specificity carboxypetidase that releases amino acids sequentially from the C-terminus, including neutral, aromatic, polar and basic residues.</text>
</comment>
<dbReference type="FunFam" id="1.10.1370.30:FF:000003">
    <property type="entry name" value="Thermostable carboxypeptidase 1"/>
    <property type="match status" value="1"/>
</dbReference>
<dbReference type="GO" id="GO:0008270">
    <property type="term" value="F:zinc ion binding"/>
    <property type="evidence" value="ECO:0007669"/>
    <property type="project" value="UniProtKB-ARBA"/>
</dbReference>
<dbReference type="RefSeq" id="WP_006209631.1">
    <property type="nucleotide sequence ID" value="NZ_CBCSBX010000004.1"/>
</dbReference>
<evidence type="ECO:0000256" key="3">
    <source>
        <dbReference type="ARBA" id="ARBA00022723"/>
    </source>
</evidence>